<name>A0A1Y1YSL1_9FUNG</name>
<evidence type="ECO:0000256" key="1">
    <source>
        <dbReference type="SAM" id="SignalP"/>
    </source>
</evidence>
<accession>A0A1Y1YSL1</accession>
<evidence type="ECO:0000313" key="2">
    <source>
        <dbReference type="EMBL" id="ORY00814.1"/>
    </source>
</evidence>
<evidence type="ECO:0000313" key="3">
    <source>
        <dbReference type="Proteomes" id="UP000193498"/>
    </source>
</evidence>
<comment type="caution">
    <text evidence="2">The sequence shown here is derived from an EMBL/GenBank/DDBJ whole genome shotgun (WGS) entry which is preliminary data.</text>
</comment>
<dbReference type="AlphaFoldDB" id="A0A1Y1YSL1"/>
<reference evidence="2 3" key="1">
    <citation type="submission" date="2016-07" db="EMBL/GenBank/DDBJ databases">
        <title>Pervasive Adenine N6-methylation of Active Genes in Fungi.</title>
        <authorList>
            <consortium name="DOE Joint Genome Institute"/>
            <person name="Mondo S.J."/>
            <person name="Dannebaum R.O."/>
            <person name="Kuo R.C."/>
            <person name="Labutti K."/>
            <person name="Haridas S."/>
            <person name="Kuo A."/>
            <person name="Salamov A."/>
            <person name="Ahrendt S.R."/>
            <person name="Lipzen A."/>
            <person name="Sullivan W."/>
            <person name="Andreopoulos W.B."/>
            <person name="Clum A."/>
            <person name="Lindquist E."/>
            <person name="Daum C."/>
            <person name="Ramamoorthy G.K."/>
            <person name="Gryganskyi A."/>
            <person name="Culley D."/>
            <person name="Magnuson J.K."/>
            <person name="James T.Y."/>
            <person name="O'Malley M.A."/>
            <person name="Stajich J.E."/>
            <person name="Spatafora J.W."/>
            <person name="Visel A."/>
            <person name="Grigoriev I.V."/>
        </authorList>
    </citation>
    <scope>NUCLEOTIDE SEQUENCE [LARGE SCALE GENOMIC DNA]</scope>
    <source>
        <strain evidence="2 3">CBS 931.73</strain>
    </source>
</reference>
<sequence>MLFKTILAGAITILPMLAKASNLLNYVYFPEGNIPPIVRVETNLEVPQGYDVQSAQWVAFHFNIGSFYLANDYNDKKSLRFWMNNNGGDTSVELVKVGENGDSTGSGWINAGIPFDWRAGVQYRLRLDLEFIHNDAVFTTYVKDGSEWQLVSSIRGRNFGRYNLLSDYQMVQKILNPTNQMAAGIFSEMTYRVLDDDFNYPNFGFYMDFTQVDQSQCWGYGITNNGVGTWMSVGGYNKTSQYCNRNDASWYSYNHCTVNKFTEKFNKA</sequence>
<organism evidence="2 3">
    <name type="scientific">Basidiobolus meristosporus CBS 931.73</name>
    <dbReference type="NCBI Taxonomy" id="1314790"/>
    <lineage>
        <taxon>Eukaryota</taxon>
        <taxon>Fungi</taxon>
        <taxon>Fungi incertae sedis</taxon>
        <taxon>Zoopagomycota</taxon>
        <taxon>Entomophthoromycotina</taxon>
        <taxon>Basidiobolomycetes</taxon>
        <taxon>Basidiobolales</taxon>
        <taxon>Basidiobolaceae</taxon>
        <taxon>Basidiobolus</taxon>
    </lineage>
</organism>
<dbReference type="InParanoid" id="A0A1Y1YSL1"/>
<dbReference type="EMBL" id="MCFE01000078">
    <property type="protein sequence ID" value="ORY00814.1"/>
    <property type="molecule type" value="Genomic_DNA"/>
</dbReference>
<protein>
    <recommendedName>
        <fullName evidence="4">DUF5077 domain-containing protein</fullName>
    </recommendedName>
</protein>
<feature type="signal peptide" evidence="1">
    <location>
        <begin position="1"/>
        <end position="20"/>
    </location>
</feature>
<keyword evidence="3" id="KW-1185">Reference proteome</keyword>
<gene>
    <name evidence="2" type="ORF">K493DRAFT_405793</name>
</gene>
<proteinExistence type="predicted"/>
<feature type="chain" id="PRO_5012237452" description="DUF5077 domain-containing protein" evidence="1">
    <location>
        <begin position="21"/>
        <end position="268"/>
    </location>
</feature>
<dbReference type="Proteomes" id="UP000193498">
    <property type="component" value="Unassembled WGS sequence"/>
</dbReference>
<evidence type="ECO:0008006" key="4">
    <source>
        <dbReference type="Google" id="ProtNLM"/>
    </source>
</evidence>
<keyword evidence="1" id="KW-0732">Signal</keyword>